<feature type="chain" id="PRO_5031053956" description="DUF5723 domain-containing protein" evidence="1">
    <location>
        <begin position="22"/>
        <end position="413"/>
    </location>
</feature>
<keyword evidence="1" id="KW-0732">Signal</keyword>
<proteinExistence type="predicted"/>
<gene>
    <name evidence="2" type="ORF">ENK44_00110</name>
</gene>
<dbReference type="AlphaFoldDB" id="A0A7V4WTA1"/>
<feature type="signal peptide" evidence="1">
    <location>
        <begin position="1"/>
        <end position="21"/>
    </location>
</feature>
<comment type="caution">
    <text evidence="2">The sequence shown here is derived from an EMBL/GenBank/DDBJ whole genome shotgun (WGS) entry which is preliminary data.</text>
</comment>
<dbReference type="EMBL" id="DRQG01000002">
    <property type="protein sequence ID" value="HGY54079.1"/>
    <property type="molecule type" value="Genomic_DNA"/>
</dbReference>
<protein>
    <recommendedName>
        <fullName evidence="3">DUF5723 domain-containing protein</fullName>
    </recommendedName>
</protein>
<sequence>MKKILLTSFLAVLLLQSRAFSQGETALPFLLTHPAPYLNGMAGAYTALPTNDAFGFYFNPAQLGNFGRDKNFSLQSYSEKTDWLPSFNISDLTFRSTAINAGYNFKNTNPNLPISLGFGYIQTELDYGENAWSDENGNIIGIYHSIEKYSAFAAGVGLDYYVLFNMGYTYKKIESNLGPPDLSTKTETADFGLQITVPFISLYQDIFSKEITIAGTSIPFFNFSMGYTLSNFWEKFLSYWSSPLSDPLPKQARIGYAVSLGFDTESGPYNLRMFRFDWASEARDLLVDRNEVGVDPYYVDSPGAIKIWDNVFLGKSSLEVSIYQGWQIALAETFSYSDGRFWGPRYRSRQKTAGFKLETTGLFKWLSAHNRNDRILEFLASHINFSYMQTRYTTTGYLNYTEFKGFSLSVFGF</sequence>
<evidence type="ECO:0008006" key="3">
    <source>
        <dbReference type="Google" id="ProtNLM"/>
    </source>
</evidence>
<dbReference type="Proteomes" id="UP000885779">
    <property type="component" value="Unassembled WGS sequence"/>
</dbReference>
<name>A0A7V4WTA1_CALAY</name>
<accession>A0A7V4WTA1</accession>
<evidence type="ECO:0000256" key="1">
    <source>
        <dbReference type="SAM" id="SignalP"/>
    </source>
</evidence>
<reference evidence="2" key="1">
    <citation type="journal article" date="2020" name="mSystems">
        <title>Genome- and Community-Level Interaction Insights into Carbon Utilization and Element Cycling Functions of Hydrothermarchaeota in Hydrothermal Sediment.</title>
        <authorList>
            <person name="Zhou Z."/>
            <person name="Liu Y."/>
            <person name="Xu W."/>
            <person name="Pan J."/>
            <person name="Luo Z.H."/>
            <person name="Li M."/>
        </authorList>
    </citation>
    <scope>NUCLEOTIDE SEQUENCE [LARGE SCALE GENOMIC DNA]</scope>
    <source>
        <strain evidence="2">HyVt-577</strain>
    </source>
</reference>
<evidence type="ECO:0000313" key="2">
    <source>
        <dbReference type="EMBL" id="HGY54079.1"/>
    </source>
</evidence>
<organism evidence="2">
    <name type="scientific">Caldithrix abyssi</name>
    <dbReference type="NCBI Taxonomy" id="187145"/>
    <lineage>
        <taxon>Bacteria</taxon>
        <taxon>Pseudomonadati</taxon>
        <taxon>Calditrichota</taxon>
        <taxon>Calditrichia</taxon>
        <taxon>Calditrichales</taxon>
        <taxon>Calditrichaceae</taxon>
        <taxon>Caldithrix</taxon>
    </lineage>
</organism>
<dbReference type="SUPFAM" id="SSF56935">
    <property type="entry name" value="Porins"/>
    <property type="match status" value="1"/>
</dbReference>